<gene>
    <name evidence="2" type="ORF">CGC50_07780</name>
</gene>
<organism evidence="2 3">
    <name type="scientific">Capnocytophaga gingivalis</name>
    <dbReference type="NCBI Taxonomy" id="1017"/>
    <lineage>
        <taxon>Bacteria</taxon>
        <taxon>Pseudomonadati</taxon>
        <taxon>Bacteroidota</taxon>
        <taxon>Flavobacteriia</taxon>
        <taxon>Flavobacteriales</taxon>
        <taxon>Flavobacteriaceae</taxon>
        <taxon>Capnocytophaga</taxon>
    </lineage>
</organism>
<sequence length="146" mass="16613">MKKATQYILIAIAIEVLLALLTYESVNFLITTNHVGFFSDFKGNLLPIGSGVLMCVVLGILIGEFFPFERQPRALQIYLGIIILFFLLFEGVLTGYFVENAHYSLFYFNWNDLGILFLIFLIFGGIQTLGVGIWLGMRLRKMKSEE</sequence>
<feature type="transmembrane region" description="Helical" evidence="1">
    <location>
        <begin position="46"/>
        <end position="66"/>
    </location>
</feature>
<protein>
    <submittedName>
        <fullName evidence="2">Uncharacterized protein</fullName>
    </submittedName>
</protein>
<name>A0A250FRN8_9FLAO</name>
<proteinExistence type="predicted"/>
<keyword evidence="1" id="KW-1133">Transmembrane helix</keyword>
<keyword evidence="1" id="KW-0812">Transmembrane</keyword>
<dbReference type="KEGG" id="cgh:CGC50_07780"/>
<reference evidence="3" key="1">
    <citation type="submission" date="2017-06" db="EMBL/GenBank/DDBJ databases">
        <title>Capnocytophaga spp. assemblies.</title>
        <authorList>
            <person name="Gulvik C.A."/>
        </authorList>
    </citation>
    <scope>NUCLEOTIDE SEQUENCE [LARGE SCALE GENOMIC DNA]</scope>
    <source>
        <strain evidence="3">H1496</strain>
    </source>
</reference>
<dbReference type="Proteomes" id="UP000217250">
    <property type="component" value="Chromosome"/>
</dbReference>
<evidence type="ECO:0000313" key="3">
    <source>
        <dbReference type="Proteomes" id="UP000217250"/>
    </source>
</evidence>
<keyword evidence="1" id="KW-0472">Membrane</keyword>
<feature type="transmembrane region" description="Helical" evidence="1">
    <location>
        <begin position="78"/>
        <end position="98"/>
    </location>
</feature>
<evidence type="ECO:0000313" key="2">
    <source>
        <dbReference type="EMBL" id="ATA87065.1"/>
    </source>
</evidence>
<dbReference type="EMBL" id="CP022386">
    <property type="protein sequence ID" value="ATA87065.1"/>
    <property type="molecule type" value="Genomic_DNA"/>
</dbReference>
<dbReference type="AlphaFoldDB" id="A0A250FRN8"/>
<evidence type="ECO:0000256" key="1">
    <source>
        <dbReference type="SAM" id="Phobius"/>
    </source>
</evidence>
<feature type="transmembrane region" description="Helical" evidence="1">
    <location>
        <begin position="7"/>
        <end position="26"/>
    </location>
</feature>
<dbReference type="GeneID" id="84808452"/>
<dbReference type="RefSeq" id="WP_095910367.1">
    <property type="nucleotide sequence ID" value="NZ_CAUVLU010000008.1"/>
</dbReference>
<feature type="transmembrane region" description="Helical" evidence="1">
    <location>
        <begin position="113"/>
        <end position="135"/>
    </location>
</feature>
<accession>A0A250FRN8</accession>